<dbReference type="EMBL" id="FR854067">
    <property type="protein sequence ID" value="CCA80575.1"/>
    <property type="molecule type" value="Genomic_DNA"/>
</dbReference>
<evidence type="ECO:0000313" key="1">
    <source>
        <dbReference type="EMBL" id="CCA80575.1"/>
    </source>
</evidence>
<reference evidence="1" key="2">
    <citation type="submission" date="2011-04" db="EMBL/GenBank/DDBJ databases">
        <authorList>
            <person name="Genoscope - CEA"/>
        </authorList>
    </citation>
    <scope>NUCLEOTIDE SEQUENCE</scope>
    <source>
        <strain evidence="1">R229</strain>
    </source>
</reference>
<gene>
    <name evidence="1" type="ORF">BDB_110001</name>
</gene>
<protein>
    <submittedName>
        <fullName evidence="1">Uncharacterized protein</fullName>
    </submittedName>
</protein>
<sequence>MYVYVVCF</sequence>
<accession>G2ZNG2</accession>
<reference evidence="1" key="1">
    <citation type="journal article" date="2011" name="PLoS ONE">
        <title>Ralstonia syzygii, the Blood Disease Bacterium and some Asian R. solanacearum strains form a single genomic species despite divergent lifestyles.</title>
        <authorList>
            <person name="Remenant B."/>
            <person name="de Cambiaire J.C."/>
            <person name="Cellier G."/>
            <person name="Jacobs J.M."/>
            <person name="Mangenot S."/>
            <person name="Barbe V."/>
            <person name="Lajus A."/>
            <person name="Vallenet D."/>
            <person name="Medigue C."/>
            <person name="Fegan M."/>
            <person name="Allen C."/>
            <person name="Prior P."/>
        </authorList>
    </citation>
    <scope>NUCLEOTIDE SEQUENCE</scope>
    <source>
        <strain evidence="1">R229</strain>
    </source>
</reference>
<proteinExistence type="predicted"/>
<organism evidence="1">
    <name type="scientific">blood disease bacterium R229</name>
    <dbReference type="NCBI Taxonomy" id="741978"/>
    <lineage>
        <taxon>Bacteria</taxon>
        <taxon>Pseudomonadati</taxon>
        <taxon>Pseudomonadota</taxon>
        <taxon>Betaproteobacteria</taxon>
        <taxon>Burkholderiales</taxon>
        <taxon>Burkholderiaceae</taxon>
        <taxon>Ralstonia</taxon>
        <taxon>Ralstonia solanacearum species complex</taxon>
    </lineage>
</organism>
<name>G2ZNG2_9RALS</name>